<gene>
    <name evidence="3" type="ORF">CISIN_1g033540mg</name>
</gene>
<sequence>MSAYGVSFSLLFLLILANVISPNESSKINQANGSLSLESKSEEMVPLMEIKTVMMMNETRRKLNSFQICAVCTCCGGAKGLCLPSPCCYAINCNIPNKPFGFCSFTPQTCNCLRCHL</sequence>
<evidence type="ECO:0000313" key="3">
    <source>
        <dbReference type="EMBL" id="KDO47607.1"/>
    </source>
</evidence>
<keyword evidence="4" id="KW-1185">Reference proteome</keyword>
<proteinExistence type="predicted"/>
<dbReference type="Proteomes" id="UP000027120">
    <property type="component" value="Unassembled WGS sequence"/>
</dbReference>
<keyword evidence="1" id="KW-0732">Signal</keyword>
<dbReference type="PaxDb" id="2711-XP_006480412.1"/>
<dbReference type="OrthoDB" id="1871192at2759"/>
<evidence type="ECO:0000259" key="2">
    <source>
        <dbReference type="Pfam" id="PF25268"/>
    </source>
</evidence>
<dbReference type="AlphaFoldDB" id="A0A067E8Q4"/>
<dbReference type="KEGG" id="cit:102619409"/>
<organism evidence="3 4">
    <name type="scientific">Citrus sinensis</name>
    <name type="common">Sweet orange</name>
    <name type="synonym">Citrus aurantium var. sinensis</name>
    <dbReference type="NCBI Taxonomy" id="2711"/>
    <lineage>
        <taxon>Eukaryota</taxon>
        <taxon>Viridiplantae</taxon>
        <taxon>Streptophyta</taxon>
        <taxon>Embryophyta</taxon>
        <taxon>Tracheophyta</taxon>
        <taxon>Spermatophyta</taxon>
        <taxon>Magnoliopsida</taxon>
        <taxon>eudicotyledons</taxon>
        <taxon>Gunneridae</taxon>
        <taxon>Pentapetalae</taxon>
        <taxon>rosids</taxon>
        <taxon>malvids</taxon>
        <taxon>Sapindales</taxon>
        <taxon>Rutaceae</taxon>
        <taxon>Aurantioideae</taxon>
        <taxon>Citrus</taxon>
    </lineage>
</organism>
<dbReference type="EMBL" id="KK785171">
    <property type="protein sequence ID" value="KDO47607.1"/>
    <property type="molecule type" value="Genomic_DNA"/>
</dbReference>
<feature type="signal peptide" evidence="1">
    <location>
        <begin position="1"/>
        <end position="25"/>
    </location>
</feature>
<feature type="chain" id="PRO_5001636168" description="DUF7866 domain-containing protein" evidence="1">
    <location>
        <begin position="26"/>
        <end position="117"/>
    </location>
</feature>
<evidence type="ECO:0000313" key="4">
    <source>
        <dbReference type="Proteomes" id="UP000027120"/>
    </source>
</evidence>
<evidence type="ECO:0000256" key="1">
    <source>
        <dbReference type="SAM" id="SignalP"/>
    </source>
</evidence>
<dbReference type="InterPro" id="IPR057188">
    <property type="entry name" value="DUF7866"/>
</dbReference>
<dbReference type="Pfam" id="PF25268">
    <property type="entry name" value="DUF7866"/>
    <property type="match status" value="1"/>
</dbReference>
<reference evidence="3 4" key="1">
    <citation type="submission" date="2014-04" db="EMBL/GenBank/DDBJ databases">
        <authorList>
            <consortium name="International Citrus Genome Consortium"/>
            <person name="Gmitter F."/>
            <person name="Chen C."/>
            <person name="Farmerie W."/>
            <person name="Harkins T."/>
            <person name="Desany B."/>
            <person name="Mohiuddin M."/>
            <person name="Kodira C."/>
            <person name="Borodovsky M."/>
            <person name="Lomsadze A."/>
            <person name="Burns P."/>
            <person name="Jenkins J."/>
            <person name="Prochnik S."/>
            <person name="Shu S."/>
            <person name="Chapman J."/>
            <person name="Pitluck S."/>
            <person name="Schmutz J."/>
            <person name="Rokhsar D."/>
        </authorList>
    </citation>
    <scope>NUCLEOTIDE SEQUENCE</scope>
</reference>
<dbReference type="STRING" id="2711.A0A067E8Q4"/>
<dbReference type="PANTHER" id="PTHR33786">
    <property type="entry name" value="UBIQUITIN CARBOXYL-TERMINAL HYDROLASE"/>
    <property type="match status" value="1"/>
</dbReference>
<accession>A0A067E8Q4</accession>
<dbReference type="eggNOG" id="ENOG502S5VF">
    <property type="taxonomic scope" value="Eukaryota"/>
</dbReference>
<protein>
    <recommendedName>
        <fullName evidence="2">DUF7866 domain-containing protein</fullName>
    </recommendedName>
</protein>
<feature type="domain" description="DUF7866" evidence="2">
    <location>
        <begin position="65"/>
        <end position="116"/>
    </location>
</feature>
<dbReference type="PANTHER" id="PTHR33786:SF2">
    <property type="entry name" value="UBIQUITIN CARBOXYL-TERMINAL HYDROLASE"/>
    <property type="match status" value="1"/>
</dbReference>
<name>A0A067E8Q4_CITSI</name>